<keyword evidence="3" id="KW-1185">Reference proteome</keyword>
<proteinExistence type="predicted"/>
<evidence type="ECO:0008006" key="4">
    <source>
        <dbReference type="Google" id="ProtNLM"/>
    </source>
</evidence>
<gene>
    <name evidence="2" type="ORF">SEVIR_4G170600v2</name>
</gene>
<name>A0A4U6V027_SETVI</name>
<organism evidence="2 3">
    <name type="scientific">Setaria viridis</name>
    <name type="common">Green bristlegrass</name>
    <name type="synonym">Setaria italica subsp. viridis</name>
    <dbReference type="NCBI Taxonomy" id="4556"/>
    <lineage>
        <taxon>Eukaryota</taxon>
        <taxon>Viridiplantae</taxon>
        <taxon>Streptophyta</taxon>
        <taxon>Embryophyta</taxon>
        <taxon>Tracheophyta</taxon>
        <taxon>Spermatophyta</taxon>
        <taxon>Magnoliopsida</taxon>
        <taxon>Liliopsida</taxon>
        <taxon>Poales</taxon>
        <taxon>Poaceae</taxon>
        <taxon>PACMAD clade</taxon>
        <taxon>Panicoideae</taxon>
        <taxon>Panicodae</taxon>
        <taxon>Paniceae</taxon>
        <taxon>Cenchrinae</taxon>
        <taxon>Setaria</taxon>
    </lineage>
</organism>
<feature type="region of interest" description="Disordered" evidence="1">
    <location>
        <begin position="1"/>
        <end position="29"/>
    </location>
</feature>
<dbReference type="Gramene" id="TKW21265">
    <property type="protein sequence ID" value="TKW21265"/>
    <property type="gene ID" value="SEVIR_4G170600v2"/>
</dbReference>
<evidence type="ECO:0000313" key="2">
    <source>
        <dbReference type="EMBL" id="TKW21265.1"/>
    </source>
</evidence>
<protein>
    <recommendedName>
        <fullName evidence="4">DUF4216 domain-containing protein</fullName>
    </recommendedName>
</protein>
<evidence type="ECO:0000313" key="3">
    <source>
        <dbReference type="Proteomes" id="UP000298652"/>
    </source>
</evidence>
<dbReference type="EMBL" id="CM016555">
    <property type="protein sequence ID" value="TKW21265.1"/>
    <property type="molecule type" value="Genomic_DNA"/>
</dbReference>
<dbReference type="AlphaFoldDB" id="A0A4U6V027"/>
<accession>A0A4U6V027</accession>
<reference evidence="2" key="1">
    <citation type="submission" date="2019-03" db="EMBL/GenBank/DDBJ databases">
        <title>WGS assembly of Setaria viridis.</title>
        <authorList>
            <person name="Huang P."/>
            <person name="Jenkins J."/>
            <person name="Grimwood J."/>
            <person name="Barry K."/>
            <person name="Healey A."/>
            <person name="Mamidi S."/>
            <person name="Sreedasyam A."/>
            <person name="Shu S."/>
            <person name="Feldman M."/>
            <person name="Wu J."/>
            <person name="Yu Y."/>
            <person name="Chen C."/>
            <person name="Johnson J."/>
            <person name="Rokhsar D."/>
            <person name="Baxter I."/>
            <person name="Schmutz J."/>
            <person name="Brutnell T."/>
            <person name="Kellogg E."/>
        </authorList>
    </citation>
    <scope>NUCLEOTIDE SEQUENCE [LARGE SCALE GENOMIC DNA]</scope>
</reference>
<sequence>MDHRWHRNKISFNNQVEKREPPVPLDGEDFPTQKEVILFQCEWYDVPAASRSKGSKKQDWSTVIRMNPTNVFFMPELDNPEEIDVDSIDTRTGVEGVTGDASVIEKALAESVPESTTIDLANEDEEDDTDDYIDDGYIAPVNSTMDRAEDVFFFNYHNL</sequence>
<dbReference type="Proteomes" id="UP000298652">
    <property type="component" value="Chromosome 4"/>
</dbReference>
<evidence type="ECO:0000256" key="1">
    <source>
        <dbReference type="SAM" id="MobiDB-lite"/>
    </source>
</evidence>